<reference evidence="4" key="1">
    <citation type="submission" date="2018-06" db="EMBL/GenBank/DDBJ databases">
        <title>Genome assembly of Danube salmon.</title>
        <authorList>
            <person name="Macqueen D.J."/>
            <person name="Gundappa M.K."/>
        </authorList>
    </citation>
    <scope>NUCLEOTIDE SEQUENCE [LARGE SCALE GENOMIC DNA]</scope>
</reference>
<dbReference type="PANTHER" id="PTHR45784:SF3">
    <property type="entry name" value="C-TYPE LECTIN DOMAIN FAMILY 4 MEMBER K-LIKE-RELATED"/>
    <property type="match status" value="1"/>
</dbReference>
<dbReference type="Ensembl" id="ENSHHUT00000012591.1">
    <property type="protein sequence ID" value="ENSHHUP00000012206.1"/>
    <property type="gene ID" value="ENSHHUG00000007462.1"/>
</dbReference>
<dbReference type="InterPro" id="IPR001304">
    <property type="entry name" value="C-type_lectin-like"/>
</dbReference>
<dbReference type="Gene3D" id="3.10.100.10">
    <property type="entry name" value="Mannose-Binding Protein A, subunit A"/>
    <property type="match status" value="1"/>
</dbReference>
<dbReference type="Pfam" id="PF00059">
    <property type="entry name" value="Lectin_C"/>
    <property type="match status" value="1"/>
</dbReference>
<evidence type="ECO:0000256" key="1">
    <source>
        <dbReference type="SAM" id="SignalP"/>
    </source>
</evidence>
<keyword evidence="1" id="KW-0732">Signal</keyword>
<dbReference type="Proteomes" id="UP000314982">
    <property type="component" value="Unassembled WGS sequence"/>
</dbReference>
<protein>
    <recommendedName>
        <fullName evidence="2">C-type lectin domain-containing protein</fullName>
    </recommendedName>
</protein>
<organism evidence="3 4">
    <name type="scientific">Hucho hucho</name>
    <name type="common">huchen</name>
    <dbReference type="NCBI Taxonomy" id="62062"/>
    <lineage>
        <taxon>Eukaryota</taxon>
        <taxon>Metazoa</taxon>
        <taxon>Chordata</taxon>
        <taxon>Craniata</taxon>
        <taxon>Vertebrata</taxon>
        <taxon>Euteleostomi</taxon>
        <taxon>Actinopterygii</taxon>
        <taxon>Neopterygii</taxon>
        <taxon>Teleostei</taxon>
        <taxon>Protacanthopterygii</taxon>
        <taxon>Salmoniformes</taxon>
        <taxon>Salmonidae</taxon>
        <taxon>Salmoninae</taxon>
        <taxon>Hucho</taxon>
    </lineage>
</organism>
<evidence type="ECO:0000259" key="2">
    <source>
        <dbReference type="PROSITE" id="PS50041"/>
    </source>
</evidence>
<dbReference type="PANTHER" id="PTHR45784">
    <property type="entry name" value="C-TYPE LECTIN DOMAIN FAMILY 20 MEMBER A-RELATED"/>
    <property type="match status" value="1"/>
</dbReference>
<evidence type="ECO:0000313" key="4">
    <source>
        <dbReference type="Proteomes" id="UP000314982"/>
    </source>
</evidence>
<feature type="domain" description="C-type lectin" evidence="2">
    <location>
        <begin position="27"/>
        <end position="134"/>
    </location>
</feature>
<reference evidence="3" key="3">
    <citation type="submission" date="2025-09" db="UniProtKB">
        <authorList>
            <consortium name="Ensembl"/>
        </authorList>
    </citation>
    <scope>IDENTIFICATION</scope>
</reference>
<reference evidence="3" key="2">
    <citation type="submission" date="2025-08" db="UniProtKB">
        <authorList>
            <consortium name="Ensembl"/>
        </authorList>
    </citation>
    <scope>IDENTIFICATION</scope>
</reference>
<evidence type="ECO:0000313" key="3">
    <source>
        <dbReference type="Ensembl" id="ENSHHUP00000012206.1"/>
    </source>
</evidence>
<dbReference type="STRING" id="62062.ENSHHUP00000012206"/>
<dbReference type="SUPFAM" id="SSF56436">
    <property type="entry name" value="C-type lectin-like"/>
    <property type="match status" value="1"/>
</dbReference>
<proteinExistence type="predicted"/>
<feature type="signal peptide" evidence="1">
    <location>
        <begin position="1"/>
        <end position="22"/>
    </location>
</feature>
<dbReference type="SMART" id="SM00034">
    <property type="entry name" value="CLECT"/>
    <property type="match status" value="1"/>
</dbReference>
<dbReference type="PROSITE" id="PS50041">
    <property type="entry name" value="C_TYPE_LECTIN_2"/>
    <property type="match status" value="1"/>
</dbReference>
<dbReference type="InterPro" id="IPR016187">
    <property type="entry name" value="CTDL_fold"/>
</dbReference>
<name>A0A4W5KJQ9_9TELE</name>
<accession>A0A4W5KJQ9</accession>
<dbReference type="AlphaFoldDB" id="A0A4W5KJQ9"/>
<feature type="chain" id="PRO_5021244040" description="C-type lectin domain-containing protein" evidence="1">
    <location>
        <begin position="23"/>
        <end position="134"/>
    </location>
</feature>
<dbReference type="GeneTree" id="ENSGT00990000205346"/>
<dbReference type="InterPro" id="IPR016186">
    <property type="entry name" value="C-type_lectin-like/link_sf"/>
</dbReference>
<sequence>MLRKSSFTGLLLTALFAVVSFCLNKQFHYVEEGGKTWEKAQRYCREKYIDLAFISNQEEKDEVNRISRRDNVWIGLYRAPSPPTEWKWSGGWNSSFRFWGENQPNNKLGNQDCVSLWKNEMNDYQCTEQYPILC</sequence>
<keyword evidence="4" id="KW-1185">Reference proteome</keyword>